<reference evidence="1" key="1">
    <citation type="submission" date="2020-05" db="EMBL/GenBank/DDBJ databases">
        <authorList>
            <person name="Chiriac C."/>
            <person name="Salcher M."/>
            <person name="Ghai R."/>
            <person name="Kavagutti S V."/>
        </authorList>
    </citation>
    <scope>NUCLEOTIDE SEQUENCE</scope>
</reference>
<dbReference type="EMBL" id="CAFBNV010000096">
    <property type="protein sequence ID" value="CAB4967215.1"/>
    <property type="molecule type" value="Genomic_DNA"/>
</dbReference>
<evidence type="ECO:0000313" key="1">
    <source>
        <dbReference type="EMBL" id="CAB4967215.1"/>
    </source>
</evidence>
<organism evidence="1">
    <name type="scientific">freshwater metagenome</name>
    <dbReference type="NCBI Taxonomy" id="449393"/>
    <lineage>
        <taxon>unclassified sequences</taxon>
        <taxon>metagenomes</taxon>
        <taxon>ecological metagenomes</taxon>
    </lineage>
</organism>
<name>A0A6J7LHX9_9ZZZZ</name>
<dbReference type="AlphaFoldDB" id="A0A6J7LHX9"/>
<accession>A0A6J7LHX9</accession>
<sequence>MAINQEIFSVNARYEPEIAAIANPKVSITINVFPILVTLRKTKVIITAKITAKIIFESFIQAGFSPKNKFRSVPPDIDATAAIKAMPP</sequence>
<proteinExistence type="predicted"/>
<gene>
    <name evidence="1" type="ORF">UFOPK3883_00940</name>
</gene>
<protein>
    <submittedName>
        <fullName evidence="1">Unannotated protein</fullName>
    </submittedName>
</protein>